<dbReference type="GeneID" id="33564837"/>
<dbReference type="RefSeq" id="XP_021885262.1">
    <property type="nucleotide sequence ID" value="XM_022022993.1"/>
</dbReference>
<dbReference type="Proteomes" id="UP000193648">
    <property type="component" value="Unassembled WGS sequence"/>
</dbReference>
<feature type="transmembrane region" description="Helical" evidence="2">
    <location>
        <begin position="175"/>
        <end position="194"/>
    </location>
</feature>
<comment type="caution">
    <text evidence="3">The sequence shown here is derived from an EMBL/GenBank/DDBJ whole genome shotgun (WGS) entry which is preliminary data.</text>
</comment>
<feature type="region of interest" description="Disordered" evidence="1">
    <location>
        <begin position="262"/>
        <end position="301"/>
    </location>
</feature>
<reference evidence="3 4" key="1">
    <citation type="submission" date="2016-07" db="EMBL/GenBank/DDBJ databases">
        <title>Pervasive Adenine N6-methylation of Active Genes in Fungi.</title>
        <authorList>
            <consortium name="DOE Joint Genome Institute"/>
            <person name="Mondo S.J."/>
            <person name="Dannebaum R.O."/>
            <person name="Kuo R.C."/>
            <person name="Labutti K."/>
            <person name="Haridas S."/>
            <person name="Kuo A."/>
            <person name="Salamov A."/>
            <person name="Ahrendt S.R."/>
            <person name="Lipzen A."/>
            <person name="Sullivan W."/>
            <person name="Andreopoulos W.B."/>
            <person name="Clum A."/>
            <person name="Lindquist E."/>
            <person name="Daum C."/>
            <person name="Ramamoorthy G.K."/>
            <person name="Gryganskyi A."/>
            <person name="Culley D."/>
            <person name="Magnuson J.K."/>
            <person name="James T.Y."/>
            <person name="O'Malley M.A."/>
            <person name="Stajich J.E."/>
            <person name="Spatafora J.W."/>
            <person name="Visel A."/>
            <person name="Grigoriev I.V."/>
        </authorList>
    </citation>
    <scope>NUCLEOTIDE SEQUENCE [LARGE SCALE GENOMIC DNA]</scope>
    <source>
        <strain evidence="3 4">NRRL 3116</strain>
    </source>
</reference>
<sequence length="301" mass="34379">MEYQHNTPLFPLPVWTLQIPMASILVVDFFLQIASGSLISDSPEGDGDQDDFKDIDSNPRTIFSIVQIIAIVATICLYSLFIYPNTFRDGYCCICTCLQKRKDDVPSSLFPPILSSSATITSTPTPEQEIGARAKYKRRENQRIWITLMLASVYLFFVVQTAYDIWRFEGTDGVIGWVTLFLNLVMVMLLAFDCRLQCQNQQRYDLQWQQQQQQQQQQHRIQMDQGDLQNHYRHGYQLQHRHPHYPLTELCASVGGDASRADTTIGDLPRYEPTINSNNDERNNGSGSDNSRSGRGSNGEH</sequence>
<proteinExistence type="predicted"/>
<dbReference type="OrthoDB" id="10654945at2759"/>
<keyword evidence="4" id="KW-1185">Reference proteome</keyword>
<keyword evidence="2" id="KW-0812">Transmembrane</keyword>
<evidence type="ECO:0000256" key="2">
    <source>
        <dbReference type="SAM" id="Phobius"/>
    </source>
</evidence>
<gene>
    <name evidence="3" type="ORF">BCR41DRAFT_346945</name>
</gene>
<accession>A0A1Y2GZ37</accession>
<feature type="transmembrane region" description="Helical" evidence="2">
    <location>
        <begin position="62"/>
        <end position="81"/>
    </location>
</feature>
<feature type="compositionally biased region" description="Low complexity" evidence="1">
    <location>
        <begin position="284"/>
        <end position="295"/>
    </location>
</feature>
<dbReference type="EMBL" id="MCFF01000004">
    <property type="protein sequence ID" value="ORZ27535.1"/>
    <property type="molecule type" value="Genomic_DNA"/>
</dbReference>
<organism evidence="3 4">
    <name type="scientific">Lobosporangium transversale</name>
    <dbReference type="NCBI Taxonomy" id="64571"/>
    <lineage>
        <taxon>Eukaryota</taxon>
        <taxon>Fungi</taxon>
        <taxon>Fungi incertae sedis</taxon>
        <taxon>Mucoromycota</taxon>
        <taxon>Mortierellomycotina</taxon>
        <taxon>Mortierellomycetes</taxon>
        <taxon>Mortierellales</taxon>
        <taxon>Mortierellaceae</taxon>
        <taxon>Lobosporangium</taxon>
    </lineage>
</organism>
<evidence type="ECO:0000313" key="4">
    <source>
        <dbReference type="Proteomes" id="UP000193648"/>
    </source>
</evidence>
<keyword evidence="2" id="KW-0472">Membrane</keyword>
<keyword evidence="2" id="KW-1133">Transmembrane helix</keyword>
<evidence type="ECO:0000256" key="1">
    <source>
        <dbReference type="SAM" id="MobiDB-lite"/>
    </source>
</evidence>
<protein>
    <submittedName>
        <fullName evidence="3">Uncharacterized protein</fullName>
    </submittedName>
</protein>
<dbReference type="InParanoid" id="A0A1Y2GZ37"/>
<feature type="transmembrane region" description="Helical" evidence="2">
    <location>
        <begin position="144"/>
        <end position="163"/>
    </location>
</feature>
<evidence type="ECO:0000313" key="3">
    <source>
        <dbReference type="EMBL" id="ORZ27535.1"/>
    </source>
</evidence>
<dbReference type="AlphaFoldDB" id="A0A1Y2GZ37"/>
<feature type="transmembrane region" description="Helical" evidence="2">
    <location>
        <begin position="12"/>
        <end position="34"/>
    </location>
</feature>
<name>A0A1Y2GZ37_9FUNG</name>